<dbReference type="PROSITE" id="PS00122">
    <property type="entry name" value="CARBOXYLESTERASE_B_1"/>
    <property type="match status" value="1"/>
</dbReference>
<keyword evidence="9" id="KW-1185">Reference proteome</keyword>
<dbReference type="PANTHER" id="PTHR43142">
    <property type="entry name" value="CARBOXYLIC ESTER HYDROLASE"/>
    <property type="match status" value="1"/>
</dbReference>
<feature type="chain" id="PRO_5043099263" description="Carboxylic ester hydrolase" evidence="5">
    <location>
        <begin position="20"/>
        <end position="590"/>
    </location>
</feature>
<dbReference type="GO" id="GO:0052689">
    <property type="term" value="F:carboxylic ester hydrolase activity"/>
    <property type="evidence" value="ECO:0007669"/>
    <property type="project" value="UniProtKB-KW"/>
</dbReference>
<comment type="similarity">
    <text evidence="1 5">Belongs to the type-B carboxylesterase/lipase family.</text>
</comment>
<dbReference type="EC" id="3.1.1.-" evidence="5"/>
<evidence type="ECO:0000256" key="2">
    <source>
        <dbReference type="ARBA" id="ARBA00022487"/>
    </source>
</evidence>
<dbReference type="InterPro" id="IPR019826">
    <property type="entry name" value="Carboxylesterase_B_AS"/>
</dbReference>
<evidence type="ECO:0000313" key="9">
    <source>
        <dbReference type="Proteomes" id="UP001445076"/>
    </source>
</evidence>
<feature type="signal peptide" evidence="5">
    <location>
        <begin position="1"/>
        <end position="19"/>
    </location>
</feature>
<keyword evidence="2" id="KW-0719">Serine esterase</keyword>
<evidence type="ECO:0000256" key="5">
    <source>
        <dbReference type="RuleBase" id="RU361235"/>
    </source>
</evidence>
<dbReference type="SUPFAM" id="SSF53474">
    <property type="entry name" value="alpha/beta-Hydrolases"/>
    <property type="match status" value="1"/>
</dbReference>
<gene>
    <name evidence="8" type="ORF">OTU49_013278</name>
</gene>
<comment type="caution">
    <text evidence="8">The sequence shown here is derived from an EMBL/GenBank/DDBJ whole genome shotgun (WGS) entry which is preliminary data.</text>
</comment>
<dbReference type="Gene3D" id="3.40.50.1820">
    <property type="entry name" value="alpha/beta hydrolase"/>
    <property type="match status" value="1"/>
</dbReference>
<evidence type="ECO:0000256" key="3">
    <source>
        <dbReference type="ARBA" id="ARBA00022801"/>
    </source>
</evidence>
<evidence type="ECO:0000256" key="1">
    <source>
        <dbReference type="ARBA" id="ARBA00005964"/>
    </source>
</evidence>
<feature type="region of interest" description="Disordered" evidence="6">
    <location>
        <begin position="568"/>
        <end position="590"/>
    </location>
</feature>
<dbReference type="InterPro" id="IPR029058">
    <property type="entry name" value="AB_hydrolase_fold"/>
</dbReference>
<dbReference type="AlphaFoldDB" id="A0AAW0VU87"/>
<evidence type="ECO:0000256" key="6">
    <source>
        <dbReference type="SAM" id="MobiDB-lite"/>
    </source>
</evidence>
<keyword evidence="5" id="KW-0732">Signal</keyword>
<name>A0AAW0VU87_CHEQU</name>
<protein>
    <recommendedName>
        <fullName evidence="5">Carboxylic ester hydrolase</fullName>
        <ecNumber evidence="5">3.1.1.-</ecNumber>
    </recommendedName>
</protein>
<dbReference type="EMBL" id="JARKIK010000369">
    <property type="protein sequence ID" value="KAK8720495.1"/>
    <property type="molecule type" value="Genomic_DNA"/>
</dbReference>
<dbReference type="InterPro" id="IPR002018">
    <property type="entry name" value="CarbesteraseB"/>
</dbReference>
<feature type="domain" description="Carboxylesterase type B" evidence="7">
    <location>
        <begin position="22"/>
        <end position="545"/>
    </location>
</feature>
<organism evidence="8 9">
    <name type="scientific">Cherax quadricarinatus</name>
    <name type="common">Australian red claw crayfish</name>
    <dbReference type="NCBI Taxonomy" id="27406"/>
    <lineage>
        <taxon>Eukaryota</taxon>
        <taxon>Metazoa</taxon>
        <taxon>Ecdysozoa</taxon>
        <taxon>Arthropoda</taxon>
        <taxon>Crustacea</taxon>
        <taxon>Multicrustacea</taxon>
        <taxon>Malacostraca</taxon>
        <taxon>Eumalacostraca</taxon>
        <taxon>Eucarida</taxon>
        <taxon>Decapoda</taxon>
        <taxon>Pleocyemata</taxon>
        <taxon>Astacidea</taxon>
        <taxon>Parastacoidea</taxon>
        <taxon>Parastacidae</taxon>
        <taxon>Cherax</taxon>
    </lineage>
</organism>
<dbReference type="Pfam" id="PF00135">
    <property type="entry name" value="COesterase"/>
    <property type="match status" value="1"/>
</dbReference>
<dbReference type="PANTHER" id="PTHR43142:SF1">
    <property type="entry name" value="CARBOXYLIC ESTER HYDROLASE"/>
    <property type="match status" value="1"/>
</dbReference>
<proteinExistence type="inferred from homology"/>
<accession>A0AAW0VU87</accession>
<reference evidence="8 9" key="1">
    <citation type="journal article" date="2024" name="BMC Genomics">
        <title>Genome assembly of redclaw crayfish (Cherax quadricarinatus) provides insights into its immune adaptation and hypoxia tolerance.</title>
        <authorList>
            <person name="Liu Z."/>
            <person name="Zheng J."/>
            <person name="Li H."/>
            <person name="Fang K."/>
            <person name="Wang S."/>
            <person name="He J."/>
            <person name="Zhou D."/>
            <person name="Weng S."/>
            <person name="Chi M."/>
            <person name="Gu Z."/>
            <person name="He J."/>
            <person name="Li F."/>
            <person name="Wang M."/>
        </authorList>
    </citation>
    <scope>NUCLEOTIDE SEQUENCE [LARGE SCALE GENOMIC DNA]</scope>
    <source>
        <strain evidence="8">ZL_2023a</strain>
    </source>
</reference>
<evidence type="ECO:0000256" key="4">
    <source>
        <dbReference type="ARBA" id="ARBA00023180"/>
    </source>
</evidence>
<evidence type="ECO:0000313" key="8">
    <source>
        <dbReference type="EMBL" id="KAK8720495.1"/>
    </source>
</evidence>
<sequence length="590" mass="65029">MKFQVAVVLSVLMTVVVLGDEAPVVATLEGRISGVLEKSTNNKVFYSYYSIPFAMPPLGSLRLKDPVPAKPWEGVLNGSVLPEMCLQVPFVDTVAGVKLPPRDLAGSEDCLFLNVFTPKDAAELPIIVYIHGGGYFSGGAREYLPHVLLNHDIVLVVLQYRLGTLGFLSTEDSVIPGNFGLKDQTLALQWVQKNIHNFGGDKSKVTIMGQSAGAASVHYHILSPKSSGLFARAIMHSGTALSSWALTRTHRAQAMYVAENLGCPTLEGSEALLKCLQAADAPALAALAQDFFKWFILPMTLSPRVDGDFVPDEPGLLLREGRYTKVDLLAGAVSQEGAMFTHAMLANEDLVSALESNFRTNGPLSLQCHTESNDPAGMALQVYQYYLGQGKLNPLAQSEQLTQMFSDRLVKVDLEQLMLQQARQSINTTTFRYLLTHRAQLSFADFNTQIGLHWVSHGDDLFYLFRGGPLLQPPQQPPQRPHDLQRQDDLVLRDIMTTLWTNFATTGNPTPDDSLGFIWEPVTDGNLHYLALNPRPTMEADIRQEVRRFHSSLPTLVNLALHPQVVTHHSPAWEDSHTAPGDTDDAREEL</sequence>
<keyword evidence="4" id="KW-0325">Glycoprotein</keyword>
<dbReference type="Proteomes" id="UP001445076">
    <property type="component" value="Unassembled WGS sequence"/>
</dbReference>
<keyword evidence="3 5" id="KW-0378">Hydrolase</keyword>
<dbReference type="InterPro" id="IPR019819">
    <property type="entry name" value="Carboxylesterase_B_CS"/>
</dbReference>
<evidence type="ECO:0000259" key="7">
    <source>
        <dbReference type="Pfam" id="PF00135"/>
    </source>
</evidence>
<dbReference type="PROSITE" id="PS00941">
    <property type="entry name" value="CARBOXYLESTERASE_B_2"/>
    <property type="match status" value="1"/>
</dbReference>